<evidence type="ECO:0000313" key="2">
    <source>
        <dbReference type="EMBL" id="QEE30525.1"/>
    </source>
</evidence>
<reference evidence="2 3" key="1">
    <citation type="submission" date="2019-08" db="EMBL/GenBank/DDBJ databases">
        <title>Complete genome sequence of Terriglobus albidus strain ORNL.</title>
        <authorList>
            <person name="Podar M."/>
        </authorList>
    </citation>
    <scope>NUCLEOTIDE SEQUENCE [LARGE SCALE GENOMIC DNA]</scope>
    <source>
        <strain evidence="2 3">ORNL</strain>
    </source>
</reference>
<dbReference type="EMBL" id="CP042806">
    <property type="protein sequence ID" value="QEE30525.1"/>
    <property type="molecule type" value="Genomic_DNA"/>
</dbReference>
<dbReference type="KEGG" id="talb:FTW19_22570"/>
<organism evidence="2 3">
    <name type="scientific">Terriglobus albidus</name>
    <dbReference type="NCBI Taxonomy" id="1592106"/>
    <lineage>
        <taxon>Bacteria</taxon>
        <taxon>Pseudomonadati</taxon>
        <taxon>Acidobacteriota</taxon>
        <taxon>Terriglobia</taxon>
        <taxon>Terriglobales</taxon>
        <taxon>Acidobacteriaceae</taxon>
        <taxon>Terriglobus</taxon>
    </lineage>
</organism>
<evidence type="ECO:0000313" key="3">
    <source>
        <dbReference type="Proteomes" id="UP000321820"/>
    </source>
</evidence>
<feature type="domain" description="Isochorismatase-like" evidence="1">
    <location>
        <begin position="15"/>
        <end position="165"/>
    </location>
</feature>
<gene>
    <name evidence="2" type="ORF">FTW19_22570</name>
</gene>
<dbReference type="PANTHER" id="PTHR43559">
    <property type="entry name" value="HYDROLASE YCAC-RELATED"/>
    <property type="match status" value="1"/>
</dbReference>
<dbReference type="InterPro" id="IPR036380">
    <property type="entry name" value="Isochorismatase-like_sf"/>
</dbReference>
<dbReference type="Pfam" id="PF00857">
    <property type="entry name" value="Isochorismatase"/>
    <property type="match status" value="1"/>
</dbReference>
<dbReference type="PANTHER" id="PTHR43559:SF3">
    <property type="entry name" value="HYDROLASE YCAC-RELATED"/>
    <property type="match status" value="1"/>
</dbReference>
<dbReference type="RefSeq" id="WP_147649837.1">
    <property type="nucleotide sequence ID" value="NZ_CP042806.1"/>
</dbReference>
<keyword evidence="2" id="KW-0378">Hydrolase</keyword>
<dbReference type="OrthoDB" id="9789777at2"/>
<keyword evidence="3" id="KW-1185">Reference proteome</keyword>
<accession>A0A5B9EHA3</accession>
<dbReference type="SUPFAM" id="SSF52499">
    <property type="entry name" value="Isochorismatase-like hydrolases"/>
    <property type="match status" value="1"/>
</dbReference>
<name>A0A5B9EHA3_9BACT</name>
<dbReference type="CDD" id="cd01012">
    <property type="entry name" value="YcaC_related"/>
    <property type="match status" value="1"/>
</dbReference>
<evidence type="ECO:0000259" key="1">
    <source>
        <dbReference type="Pfam" id="PF00857"/>
    </source>
</evidence>
<dbReference type="Proteomes" id="UP000321820">
    <property type="component" value="Chromosome"/>
</dbReference>
<dbReference type="AlphaFoldDB" id="A0A5B9EHA3"/>
<proteinExistence type="predicted"/>
<sequence>MPKIGLEGLLRPEDSILVLIDHQPYQFTNLNSHDPQAVINNVVGLAKAAKVFNVPTILTTVIEERGGYLIKALQDVFPDQKPIDRTFINTWEDPKVTDIVKKSGRKQLILAALWTEICLAMPAIQALGEGYEVFIVTDASGGVSAESHDMAVRRLVQAGAVPITWVAVMSEWQRDWARDTADALTGIVTEHGGASGVAYAWEQQLLATSKKASA</sequence>
<dbReference type="GO" id="GO:0016787">
    <property type="term" value="F:hydrolase activity"/>
    <property type="evidence" value="ECO:0007669"/>
    <property type="project" value="UniProtKB-KW"/>
</dbReference>
<dbReference type="InterPro" id="IPR000868">
    <property type="entry name" value="Isochorismatase-like_dom"/>
</dbReference>
<protein>
    <submittedName>
        <fullName evidence="2">Hydrolase</fullName>
    </submittedName>
</protein>
<dbReference type="InterPro" id="IPR053152">
    <property type="entry name" value="Hydrolase_YcaC-like"/>
</dbReference>
<dbReference type="Gene3D" id="3.40.50.850">
    <property type="entry name" value="Isochorismatase-like"/>
    <property type="match status" value="1"/>
</dbReference>